<reference evidence="1 2" key="1">
    <citation type="submission" date="2015-12" db="EMBL/GenBank/DDBJ databases">
        <title>Genome sequence of Thalassospira xiamenensis MCCC 1A03005.</title>
        <authorList>
            <person name="Lu L."/>
            <person name="Lai Q."/>
            <person name="Shao Z."/>
            <person name="Qian P."/>
        </authorList>
    </citation>
    <scope>NUCLEOTIDE SEQUENCE [LARGE SCALE GENOMIC DNA]</scope>
    <source>
        <strain evidence="1 2">MCCC 1A03005</strain>
    </source>
</reference>
<keyword evidence="2" id="KW-1185">Reference proteome</keyword>
<evidence type="ECO:0000313" key="1">
    <source>
        <dbReference type="EMBL" id="KZD05172.1"/>
    </source>
</evidence>
<organism evidence="1 2">
    <name type="scientific">Thalassospira xiamenensis</name>
    <dbReference type="NCBI Taxonomy" id="220697"/>
    <lineage>
        <taxon>Bacteria</taxon>
        <taxon>Pseudomonadati</taxon>
        <taxon>Pseudomonadota</taxon>
        <taxon>Alphaproteobacteria</taxon>
        <taxon>Rhodospirillales</taxon>
        <taxon>Thalassospiraceae</taxon>
        <taxon>Thalassospira</taxon>
    </lineage>
</organism>
<gene>
    <name evidence="1" type="ORF">AUP40_14215</name>
</gene>
<accession>A0ABR5Y3T1</accession>
<comment type="caution">
    <text evidence="1">The sequence shown here is derived from an EMBL/GenBank/DDBJ whole genome shotgun (WGS) entry which is preliminary data.</text>
</comment>
<dbReference type="Proteomes" id="UP000076167">
    <property type="component" value="Unassembled WGS sequence"/>
</dbReference>
<name>A0ABR5Y3T1_9PROT</name>
<dbReference type="EMBL" id="LPXL01000015">
    <property type="protein sequence ID" value="KZD05172.1"/>
    <property type="molecule type" value="Genomic_DNA"/>
</dbReference>
<evidence type="ECO:0000313" key="2">
    <source>
        <dbReference type="Proteomes" id="UP000076167"/>
    </source>
</evidence>
<sequence length="69" mass="7818">MHIPFKKNQFGAYAFFPGTGPKDKRCADCMYCRDPEKKPTCNMVAAFPGRYKSGPIKSGSASCKYFRQR</sequence>
<protein>
    <submittedName>
        <fullName evidence="1">Uncharacterized protein</fullName>
    </submittedName>
</protein>
<proteinExistence type="predicted"/>